<dbReference type="EMBL" id="AZHX01001729">
    <property type="protein sequence ID" value="ETX00416.1"/>
    <property type="molecule type" value="Genomic_DNA"/>
</dbReference>
<comment type="caution">
    <text evidence="3">The sequence shown here is derived from an EMBL/GenBank/DDBJ whole genome shotgun (WGS) entry which is preliminary data.</text>
</comment>
<dbReference type="PANTHER" id="PTHR43283:SF7">
    <property type="entry name" value="BETA-LACTAMASE-RELATED DOMAIN-CONTAINING PROTEIN"/>
    <property type="match status" value="1"/>
</dbReference>
<keyword evidence="4" id="KW-1185">Reference proteome</keyword>
<dbReference type="HOGENOM" id="CLU_520420_0_0_7"/>
<dbReference type="AlphaFoldDB" id="W4LRS0"/>
<organism evidence="3 4">
    <name type="scientific">Candidatus Entotheonella gemina</name>
    <dbReference type="NCBI Taxonomy" id="1429439"/>
    <lineage>
        <taxon>Bacteria</taxon>
        <taxon>Pseudomonadati</taxon>
        <taxon>Nitrospinota/Tectimicrobiota group</taxon>
        <taxon>Candidatus Tectimicrobiota</taxon>
        <taxon>Candidatus Entotheonellia</taxon>
        <taxon>Candidatus Entotheonellales</taxon>
        <taxon>Candidatus Entotheonellaceae</taxon>
        <taxon>Candidatus Entotheonella</taxon>
    </lineage>
</organism>
<dbReference type="PROSITE" id="PS51257">
    <property type="entry name" value="PROKAR_LIPOPROTEIN"/>
    <property type="match status" value="1"/>
</dbReference>
<dbReference type="CDD" id="cd00063">
    <property type="entry name" value="FN3"/>
    <property type="match status" value="1"/>
</dbReference>
<dbReference type="InterPro" id="IPR003961">
    <property type="entry name" value="FN3_dom"/>
</dbReference>
<dbReference type="InterPro" id="IPR001466">
    <property type="entry name" value="Beta-lactam-related"/>
</dbReference>
<protein>
    <recommendedName>
        <fullName evidence="2">Fibronectin type-III domain-containing protein</fullName>
    </recommendedName>
</protein>
<dbReference type="Pfam" id="PF00144">
    <property type="entry name" value="Beta-lactamase"/>
    <property type="match status" value="1"/>
</dbReference>
<dbReference type="InterPro" id="IPR013783">
    <property type="entry name" value="Ig-like_fold"/>
</dbReference>
<dbReference type="Pfam" id="PF00041">
    <property type="entry name" value="fn3"/>
    <property type="match status" value="1"/>
</dbReference>
<dbReference type="PANTHER" id="PTHR43283">
    <property type="entry name" value="BETA-LACTAMASE-RELATED"/>
    <property type="match status" value="1"/>
</dbReference>
<proteinExistence type="predicted"/>
<evidence type="ECO:0000256" key="1">
    <source>
        <dbReference type="SAM" id="SignalP"/>
    </source>
</evidence>
<dbReference type="InterPro" id="IPR050789">
    <property type="entry name" value="Diverse_Enzym_Activities"/>
</dbReference>
<dbReference type="SUPFAM" id="SSF49265">
    <property type="entry name" value="Fibronectin type III"/>
    <property type="match status" value="1"/>
</dbReference>
<name>W4LRS0_9BACT</name>
<gene>
    <name evidence="3" type="ORF">ETSY2_39105</name>
</gene>
<feature type="domain" description="Fibronectin type-III" evidence="2">
    <location>
        <begin position="12"/>
        <end position="111"/>
    </location>
</feature>
<dbReference type="PROSITE" id="PS50853">
    <property type="entry name" value="FN3"/>
    <property type="match status" value="1"/>
</dbReference>
<evidence type="ECO:0000313" key="4">
    <source>
        <dbReference type="Proteomes" id="UP000019140"/>
    </source>
</evidence>
<feature type="signal peptide" evidence="1">
    <location>
        <begin position="1"/>
        <end position="25"/>
    </location>
</feature>
<dbReference type="Gene3D" id="2.60.40.10">
    <property type="entry name" value="Immunoglobulins"/>
    <property type="match status" value="1"/>
</dbReference>
<sequence>MKSFPKGILLTCVAFLIACVSAAQANKVRITWTVPDFPEVSEQRAQLKGYRLYQREASGLYTEIQDIDRHETSIDLDNLEEGRPYHFALTALYESGESELSNEGRMTILPFDEDRDRDGLADWEEEEVYSTDPNLRDTDGDGLSDGQVVDFWGESDTGDVGEDGLITPNHVDGSLEETAATRAAARFPGRSWQKKRPSQLGLDGEKLDRLARAVRGRGIVIKDGYQVKSWGSQSQKSEWGSATKPVFSTLLLFAVKERKLSSVDDLIEDWGWNLSSKDPGMTFRHLANMTSGYTRAEAPGRAWAYNDYGINLYSKTLLHRVLRAGSSASAVDRMARKSNRLGRLQFQDGRLFRAKKGSFRLHTSVRDFARIGWFWLHQGKWKGRQLLPRSFFGRYVKPGVSRSLRRTRGEDRRGDYLRICTHGGGSDQTPLGPGVYGLNWWFNANRRLWQDVPADAFQANGHWNREALTVIPSLGIVAAWIGKGSNPRSFNRPMNDYLKLLVDSVRRRGLSPPRHLNVLNVTP</sequence>
<dbReference type="Proteomes" id="UP000019140">
    <property type="component" value="Unassembled WGS sequence"/>
</dbReference>
<keyword evidence="1" id="KW-0732">Signal</keyword>
<dbReference type="InterPro" id="IPR012338">
    <property type="entry name" value="Beta-lactam/transpept-like"/>
</dbReference>
<dbReference type="Gene3D" id="3.40.710.10">
    <property type="entry name" value="DD-peptidase/beta-lactamase superfamily"/>
    <property type="match status" value="1"/>
</dbReference>
<evidence type="ECO:0000313" key="3">
    <source>
        <dbReference type="EMBL" id="ETX00416.1"/>
    </source>
</evidence>
<accession>W4LRS0</accession>
<evidence type="ECO:0000259" key="2">
    <source>
        <dbReference type="PROSITE" id="PS50853"/>
    </source>
</evidence>
<reference evidence="3 4" key="1">
    <citation type="journal article" date="2014" name="Nature">
        <title>An environmental bacterial taxon with a large and distinct metabolic repertoire.</title>
        <authorList>
            <person name="Wilson M.C."/>
            <person name="Mori T."/>
            <person name="Ruckert C."/>
            <person name="Uria A.R."/>
            <person name="Helf M.J."/>
            <person name="Takada K."/>
            <person name="Gernert C."/>
            <person name="Steffens U.A."/>
            <person name="Heycke N."/>
            <person name="Schmitt S."/>
            <person name="Rinke C."/>
            <person name="Helfrich E.J."/>
            <person name="Brachmann A.O."/>
            <person name="Gurgui C."/>
            <person name="Wakimoto T."/>
            <person name="Kracht M."/>
            <person name="Crusemann M."/>
            <person name="Hentschel U."/>
            <person name="Abe I."/>
            <person name="Matsunaga S."/>
            <person name="Kalinowski J."/>
            <person name="Takeyama H."/>
            <person name="Piel J."/>
        </authorList>
    </citation>
    <scope>NUCLEOTIDE SEQUENCE [LARGE SCALE GENOMIC DNA]</scope>
    <source>
        <strain evidence="4">TSY2</strain>
    </source>
</reference>
<dbReference type="InterPro" id="IPR036116">
    <property type="entry name" value="FN3_sf"/>
</dbReference>
<dbReference type="SUPFAM" id="SSF56601">
    <property type="entry name" value="beta-lactamase/transpeptidase-like"/>
    <property type="match status" value="1"/>
</dbReference>
<feature type="chain" id="PRO_5004846059" description="Fibronectin type-III domain-containing protein" evidence="1">
    <location>
        <begin position="26"/>
        <end position="523"/>
    </location>
</feature>